<feature type="compositionally biased region" description="Acidic residues" evidence="1">
    <location>
        <begin position="27"/>
        <end position="41"/>
    </location>
</feature>
<feature type="region of interest" description="Disordered" evidence="1">
    <location>
        <begin position="439"/>
        <end position="481"/>
    </location>
</feature>
<evidence type="ECO:0000256" key="1">
    <source>
        <dbReference type="SAM" id="MobiDB-lite"/>
    </source>
</evidence>
<organism evidence="2 3">
    <name type="scientific">Colletotrichum tanaceti</name>
    <dbReference type="NCBI Taxonomy" id="1306861"/>
    <lineage>
        <taxon>Eukaryota</taxon>
        <taxon>Fungi</taxon>
        <taxon>Dikarya</taxon>
        <taxon>Ascomycota</taxon>
        <taxon>Pezizomycotina</taxon>
        <taxon>Sordariomycetes</taxon>
        <taxon>Hypocreomycetidae</taxon>
        <taxon>Glomerellales</taxon>
        <taxon>Glomerellaceae</taxon>
        <taxon>Colletotrichum</taxon>
        <taxon>Colletotrichum destructivum species complex</taxon>
    </lineage>
</organism>
<comment type="caution">
    <text evidence="2">The sequence shown here is derived from an EMBL/GenBank/DDBJ whole genome shotgun (WGS) entry which is preliminary data.</text>
</comment>
<evidence type="ECO:0000313" key="2">
    <source>
        <dbReference type="EMBL" id="TKW58020.1"/>
    </source>
</evidence>
<dbReference type="EMBL" id="PJEX01000031">
    <property type="protein sequence ID" value="TKW58020.1"/>
    <property type="molecule type" value="Genomic_DNA"/>
</dbReference>
<dbReference type="AlphaFoldDB" id="A0A4U6XQB9"/>
<protein>
    <submittedName>
        <fullName evidence="2">Uncharacterized protein</fullName>
    </submittedName>
</protein>
<sequence>MAPQRKPIKKARKPVAPKPPISKPVVGEDDEDDEEEEEGQGGDDISPEKLEKDRTRFEQLVEGLSNCDGIAAIWTLEMATEIKGWTMKTLTRTTRPTSNLKLYKDVTAAVAKGEQGKTVPELALWALAARIVIFEQSNASKLWKHHDNIQNAIKAMISIIAYLIQNKTPSQRHLDVVYGAPLPNITYTSPLTRENGPNIPNDPPEVAAPATTVATPAPATPAATTTAPATVVNPVAGNDGAVGQPSGHDVLQRLLPHLTAEQIAAIAAPAPATQAPATPTPDQKAVAQPQPDAATLPQPAVQKTSSTNLDALNKHVRELNTRVQRQEALVAAPATSTPTPTSAMPIVHKNAFLDAITDDTTDSEGTDNSLEVDDVFLNDAERDRIREKANEIFSAVPKRYRMVLAISWMQEQIMERGWDFSIGLDSFVRSELPKYQAAETMPFPSRSDSIARSVTSEQVTPSKRPAQADVETPSKRRRHRD</sequence>
<feature type="region of interest" description="Disordered" evidence="1">
    <location>
        <begin position="188"/>
        <end position="209"/>
    </location>
</feature>
<keyword evidence="3" id="KW-1185">Reference proteome</keyword>
<feature type="compositionally biased region" description="Basic residues" evidence="1">
    <location>
        <begin position="1"/>
        <end position="15"/>
    </location>
</feature>
<feature type="compositionally biased region" description="Low complexity" evidence="1">
    <location>
        <begin position="270"/>
        <end position="281"/>
    </location>
</feature>
<reference evidence="2 3" key="1">
    <citation type="journal article" date="2019" name="PLoS ONE">
        <title>Comparative genome analysis indicates high evolutionary potential of pathogenicity genes in Colletotrichum tanaceti.</title>
        <authorList>
            <person name="Lelwala R.V."/>
            <person name="Korhonen P.K."/>
            <person name="Young N.D."/>
            <person name="Scott J.B."/>
            <person name="Ades P.A."/>
            <person name="Gasser R.B."/>
            <person name="Taylor P.W.J."/>
        </authorList>
    </citation>
    <scope>NUCLEOTIDE SEQUENCE [LARGE SCALE GENOMIC DNA]</scope>
    <source>
        <strain evidence="2">BRIP57314</strain>
    </source>
</reference>
<accession>A0A4U6XQB9</accession>
<gene>
    <name evidence="2" type="ORF">CTA1_738</name>
</gene>
<proteinExistence type="predicted"/>
<feature type="region of interest" description="Disordered" evidence="1">
    <location>
        <begin position="270"/>
        <end position="306"/>
    </location>
</feature>
<feature type="compositionally biased region" description="Polar residues" evidence="1">
    <location>
        <begin position="446"/>
        <end position="461"/>
    </location>
</feature>
<feature type="region of interest" description="Disordered" evidence="1">
    <location>
        <begin position="1"/>
        <end position="51"/>
    </location>
</feature>
<evidence type="ECO:0000313" key="3">
    <source>
        <dbReference type="Proteomes" id="UP000310108"/>
    </source>
</evidence>
<dbReference type="Proteomes" id="UP000310108">
    <property type="component" value="Unassembled WGS sequence"/>
</dbReference>
<name>A0A4U6XQB9_9PEZI</name>